<dbReference type="InterPro" id="IPR036390">
    <property type="entry name" value="WH_DNA-bd_sf"/>
</dbReference>
<dbReference type="STRING" id="89524.SAMN05444370_103249"/>
<keyword evidence="3" id="KW-0238">DNA-binding</keyword>
<evidence type="ECO:0000313" key="3">
    <source>
        <dbReference type="EMBL" id="SEA14983.1"/>
    </source>
</evidence>
<feature type="domain" description="HTH marR-type" evidence="2">
    <location>
        <begin position="46"/>
        <end position="176"/>
    </location>
</feature>
<dbReference type="InterPro" id="IPR036388">
    <property type="entry name" value="WH-like_DNA-bd_sf"/>
</dbReference>
<dbReference type="PRINTS" id="PR00598">
    <property type="entry name" value="HTHMARR"/>
</dbReference>
<dbReference type="Gene3D" id="1.10.10.10">
    <property type="entry name" value="Winged helix-like DNA-binding domain superfamily/Winged helix DNA-binding domain"/>
    <property type="match status" value="1"/>
</dbReference>
<dbReference type="InterPro" id="IPR000835">
    <property type="entry name" value="HTH_MarR-typ"/>
</dbReference>
<evidence type="ECO:0000259" key="2">
    <source>
        <dbReference type="PROSITE" id="PS50995"/>
    </source>
</evidence>
<organism evidence="3 4">
    <name type="scientific">Rubrimonas cliftonensis</name>
    <dbReference type="NCBI Taxonomy" id="89524"/>
    <lineage>
        <taxon>Bacteria</taxon>
        <taxon>Pseudomonadati</taxon>
        <taxon>Pseudomonadota</taxon>
        <taxon>Alphaproteobacteria</taxon>
        <taxon>Rhodobacterales</taxon>
        <taxon>Paracoccaceae</taxon>
        <taxon>Rubrimonas</taxon>
    </lineage>
</organism>
<dbReference type="GO" id="GO:0006950">
    <property type="term" value="P:response to stress"/>
    <property type="evidence" value="ECO:0007669"/>
    <property type="project" value="TreeGrafter"/>
</dbReference>
<dbReference type="EMBL" id="FNQM01000003">
    <property type="protein sequence ID" value="SEA14983.1"/>
    <property type="molecule type" value="Genomic_DNA"/>
</dbReference>
<reference evidence="3 4" key="1">
    <citation type="submission" date="2016-10" db="EMBL/GenBank/DDBJ databases">
        <authorList>
            <person name="de Groot N.N."/>
        </authorList>
    </citation>
    <scope>NUCLEOTIDE SEQUENCE [LARGE SCALE GENOMIC DNA]</scope>
    <source>
        <strain evidence="3 4">DSM 15345</strain>
    </source>
</reference>
<dbReference type="GO" id="GO:0005737">
    <property type="term" value="C:cytoplasm"/>
    <property type="evidence" value="ECO:0007669"/>
    <property type="project" value="UniProtKB-SubCell"/>
</dbReference>
<keyword evidence="4" id="KW-1185">Reference proteome</keyword>
<dbReference type="SUPFAM" id="SSF46785">
    <property type="entry name" value="Winged helix' DNA-binding domain"/>
    <property type="match status" value="1"/>
</dbReference>
<dbReference type="OrthoDB" id="9806864at2"/>
<dbReference type="SMART" id="SM00347">
    <property type="entry name" value="HTH_MARR"/>
    <property type="match status" value="1"/>
</dbReference>
<dbReference type="GO" id="GO:0003700">
    <property type="term" value="F:DNA-binding transcription factor activity"/>
    <property type="evidence" value="ECO:0007669"/>
    <property type="project" value="InterPro"/>
</dbReference>
<gene>
    <name evidence="3" type="ORF">SAMN05444370_103249</name>
</gene>
<accession>A0A1H3YTV3</accession>
<evidence type="ECO:0000256" key="1">
    <source>
        <dbReference type="ARBA" id="ARBA00004496"/>
    </source>
</evidence>
<comment type="subcellular location">
    <subcellularLocation>
        <location evidence="1">Cytoplasm</location>
    </subcellularLocation>
</comment>
<name>A0A1H3YTV3_9RHOB</name>
<sequence length="194" mass="20627">MDETYLRAGRVAFGGAPSVARRAAGAKGGSGAARPEDFAARPLRLDDQLCFALYAATNAVVRAYRPMLRELGLTYPQYLVMLALWQDGPSPIGTIADRLSLPQNALSPLLERLSKNGLVRRQRDPADRRVIHISLTEAGAALEPAASRVQQAVECHTGLDPDALAAMRGALRALALRTASAGGPGDDLPDETET</sequence>
<dbReference type="AlphaFoldDB" id="A0A1H3YTV3"/>
<evidence type="ECO:0000313" key="4">
    <source>
        <dbReference type="Proteomes" id="UP000198703"/>
    </source>
</evidence>
<dbReference type="Pfam" id="PF01047">
    <property type="entry name" value="MarR"/>
    <property type="match status" value="1"/>
</dbReference>
<dbReference type="Proteomes" id="UP000198703">
    <property type="component" value="Unassembled WGS sequence"/>
</dbReference>
<protein>
    <submittedName>
        <fullName evidence="3">DNA-binding transcriptional regulator, MarR family</fullName>
    </submittedName>
</protein>
<dbReference type="PROSITE" id="PS50995">
    <property type="entry name" value="HTH_MARR_2"/>
    <property type="match status" value="1"/>
</dbReference>
<dbReference type="GO" id="GO:0003677">
    <property type="term" value="F:DNA binding"/>
    <property type="evidence" value="ECO:0007669"/>
    <property type="project" value="UniProtKB-KW"/>
</dbReference>
<dbReference type="PANTHER" id="PTHR33164:SF5">
    <property type="entry name" value="ORGANIC HYDROPEROXIDE RESISTANCE TRANSCRIPTIONAL REGULATOR"/>
    <property type="match status" value="1"/>
</dbReference>
<dbReference type="InterPro" id="IPR039422">
    <property type="entry name" value="MarR/SlyA-like"/>
</dbReference>
<proteinExistence type="predicted"/>
<dbReference type="PANTHER" id="PTHR33164">
    <property type="entry name" value="TRANSCRIPTIONAL REGULATOR, MARR FAMILY"/>
    <property type="match status" value="1"/>
</dbReference>